<keyword evidence="6 7" id="KW-0472">Membrane</keyword>
<protein>
    <submittedName>
        <fullName evidence="8">Flagellar biosynthetic protein FliR</fullName>
    </submittedName>
</protein>
<evidence type="ECO:0000256" key="7">
    <source>
        <dbReference type="SAM" id="Phobius"/>
    </source>
</evidence>
<accession>A0A956SH67</accession>
<keyword evidence="8" id="KW-0966">Cell projection</keyword>
<dbReference type="Proteomes" id="UP000739538">
    <property type="component" value="Unassembled WGS sequence"/>
</dbReference>
<keyword evidence="4 7" id="KW-0812">Transmembrane</keyword>
<keyword evidence="8" id="KW-0969">Cilium</keyword>
<comment type="caution">
    <text evidence="8">The sequence shown here is derived from an EMBL/GenBank/DDBJ whole genome shotgun (WGS) entry which is preliminary data.</text>
</comment>
<feature type="transmembrane region" description="Helical" evidence="7">
    <location>
        <begin position="135"/>
        <end position="154"/>
    </location>
</feature>
<dbReference type="EMBL" id="JAGQHS010000144">
    <property type="protein sequence ID" value="MCA9758123.1"/>
    <property type="molecule type" value="Genomic_DNA"/>
</dbReference>
<evidence type="ECO:0000256" key="6">
    <source>
        <dbReference type="ARBA" id="ARBA00023136"/>
    </source>
</evidence>
<gene>
    <name evidence="8" type="ORF">KDA27_20180</name>
</gene>
<organism evidence="8 9">
    <name type="scientific">Eiseniibacteriota bacterium</name>
    <dbReference type="NCBI Taxonomy" id="2212470"/>
    <lineage>
        <taxon>Bacteria</taxon>
        <taxon>Candidatus Eiseniibacteriota</taxon>
    </lineage>
</organism>
<dbReference type="PRINTS" id="PR00953">
    <property type="entry name" value="TYPE3IMRPROT"/>
</dbReference>
<keyword evidence="3" id="KW-1003">Cell membrane</keyword>
<feature type="transmembrane region" description="Helical" evidence="7">
    <location>
        <begin position="47"/>
        <end position="65"/>
    </location>
</feature>
<feature type="transmembrane region" description="Helical" evidence="7">
    <location>
        <begin position="85"/>
        <end position="104"/>
    </location>
</feature>
<evidence type="ECO:0000256" key="2">
    <source>
        <dbReference type="ARBA" id="ARBA00009772"/>
    </source>
</evidence>
<evidence type="ECO:0000256" key="4">
    <source>
        <dbReference type="ARBA" id="ARBA00022692"/>
    </source>
</evidence>
<dbReference type="PANTHER" id="PTHR30065:SF1">
    <property type="entry name" value="SURFACE PRESENTATION OF ANTIGENS PROTEIN SPAR"/>
    <property type="match status" value="1"/>
</dbReference>
<proteinExistence type="inferred from homology"/>
<dbReference type="Pfam" id="PF01311">
    <property type="entry name" value="Bac_export_1"/>
    <property type="match status" value="1"/>
</dbReference>
<evidence type="ECO:0000256" key="3">
    <source>
        <dbReference type="ARBA" id="ARBA00022475"/>
    </source>
</evidence>
<evidence type="ECO:0000313" key="9">
    <source>
        <dbReference type="Proteomes" id="UP000739538"/>
    </source>
</evidence>
<keyword evidence="5 7" id="KW-1133">Transmembrane helix</keyword>
<dbReference type="GO" id="GO:0006605">
    <property type="term" value="P:protein targeting"/>
    <property type="evidence" value="ECO:0007669"/>
    <property type="project" value="InterPro"/>
</dbReference>
<name>A0A956SH67_UNCEI</name>
<sequence>MLEQWYQALGLPIDPEALVLVSALVFARSLPLLFLNPFLGGSVVPGPVKMATAFTFVVLLLPVLSQMGGQVPTGVPYFALLIKELMVGVTLGFVSGLVFLAFSASGRLIDMQRGVNMAETMIFQLKERTSLMGQLYSQSAIILFLLAGGHIVYLRGFFSSFELLPVLEFPSFSGGTVPILTDLARSSADVLLIALQLAAPAVIALFLTDVAFGIINRASPQINVFIVSQPAKVAVGIFFVLLVLRVLVEQYDVHTQEMLVTLYRFIGYMGS</sequence>
<comment type="similarity">
    <text evidence="2">Belongs to the FliR/MopE/SpaR family.</text>
</comment>
<feature type="transmembrane region" description="Helical" evidence="7">
    <location>
        <begin position="190"/>
        <end position="212"/>
    </location>
</feature>
<reference evidence="8" key="1">
    <citation type="submission" date="2020-04" db="EMBL/GenBank/DDBJ databases">
        <authorList>
            <person name="Zhang T."/>
        </authorList>
    </citation>
    <scope>NUCLEOTIDE SEQUENCE</scope>
    <source>
        <strain evidence="8">HKST-UBA02</strain>
    </source>
</reference>
<feature type="transmembrane region" description="Helical" evidence="7">
    <location>
        <begin position="17"/>
        <end position="35"/>
    </location>
</feature>
<feature type="transmembrane region" description="Helical" evidence="7">
    <location>
        <begin position="224"/>
        <end position="248"/>
    </location>
</feature>
<evidence type="ECO:0000256" key="1">
    <source>
        <dbReference type="ARBA" id="ARBA00004651"/>
    </source>
</evidence>
<evidence type="ECO:0000313" key="8">
    <source>
        <dbReference type="EMBL" id="MCA9758123.1"/>
    </source>
</evidence>
<dbReference type="AlphaFoldDB" id="A0A956SH67"/>
<evidence type="ECO:0000256" key="5">
    <source>
        <dbReference type="ARBA" id="ARBA00022989"/>
    </source>
</evidence>
<dbReference type="GO" id="GO:0005886">
    <property type="term" value="C:plasma membrane"/>
    <property type="evidence" value="ECO:0007669"/>
    <property type="project" value="UniProtKB-SubCell"/>
</dbReference>
<comment type="subcellular location">
    <subcellularLocation>
        <location evidence="1">Cell membrane</location>
        <topology evidence="1">Multi-pass membrane protein</topology>
    </subcellularLocation>
</comment>
<keyword evidence="8" id="KW-0282">Flagellum</keyword>
<reference evidence="8" key="2">
    <citation type="journal article" date="2021" name="Microbiome">
        <title>Successional dynamics and alternative stable states in a saline activated sludge microbial community over 9 years.</title>
        <authorList>
            <person name="Wang Y."/>
            <person name="Ye J."/>
            <person name="Ju F."/>
            <person name="Liu L."/>
            <person name="Boyd J.A."/>
            <person name="Deng Y."/>
            <person name="Parks D.H."/>
            <person name="Jiang X."/>
            <person name="Yin X."/>
            <person name="Woodcroft B.J."/>
            <person name="Tyson G.W."/>
            <person name="Hugenholtz P."/>
            <person name="Polz M.F."/>
            <person name="Zhang T."/>
        </authorList>
    </citation>
    <scope>NUCLEOTIDE SEQUENCE</scope>
    <source>
        <strain evidence="8">HKST-UBA02</strain>
    </source>
</reference>
<dbReference type="InterPro" id="IPR002010">
    <property type="entry name" value="T3SS_IM_R"/>
</dbReference>
<dbReference type="PANTHER" id="PTHR30065">
    <property type="entry name" value="FLAGELLAR BIOSYNTHETIC PROTEIN FLIR"/>
    <property type="match status" value="1"/>
</dbReference>